<evidence type="ECO:0000256" key="1">
    <source>
        <dbReference type="SAM" id="MobiDB-lite"/>
    </source>
</evidence>
<proteinExistence type="predicted"/>
<organism evidence="2">
    <name type="scientific">uncultured Thermomicrobiales bacterium</name>
    <dbReference type="NCBI Taxonomy" id="1645740"/>
    <lineage>
        <taxon>Bacteria</taxon>
        <taxon>Pseudomonadati</taxon>
        <taxon>Thermomicrobiota</taxon>
        <taxon>Thermomicrobia</taxon>
        <taxon>Thermomicrobiales</taxon>
        <taxon>environmental samples</taxon>
    </lineage>
</organism>
<name>A0A6J4VN96_9BACT</name>
<dbReference type="AlphaFoldDB" id="A0A6J4VN96"/>
<evidence type="ECO:0000313" key="2">
    <source>
        <dbReference type="EMBL" id="CAA9582870.1"/>
    </source>
</evidence>
<accession>A0A6J4VN96</accession>
<feature type="region of interest" description="Disordered" evidence="1">
    <location>
        <begin position="1"/>
        <end position="46"/>
    </location>
</feature>
<sequence length="46" mass="4674">MNQSFSLLTADPVRGEAWALDDPDDGHGAPAERPAHGVAIGTTATG</sequence>
<gene>
    <name evidence="2" type="ORF">AVDCRST_MAG19-4300</name>
</gene>
<protein>
    <submittedName>
        <fullName evidence="2">Uncharacterized protein</fullName>
    </submittedName>
</protein>
<reference evidence="2" key="1">
    <citation type="submission" date="2020-02" db="EMBL/GenBank/DDBJ databases">
        <authorList>
            <person name="Meier V. D."/>
        </authorList>
    </citation>
    <scope>NUCLEOTIDE SEQUENCE</scope>
    <source>
        <strain evidence="2">AVDCRST_MAG19</strain>
    </source>
</reference>
<dbReference type="EMBL" id="CADCWL010000237">
    <property type="protein sequence ID" value="CAA9582870.1"/>
    <property type="molecule type" value="Genomic_DNA"/>
</dbReference>